<comment type="caution">
    <text evidence="2">The sequence shown here is derived from an EMBL/GenBank/DDBJ whole genome shotgun (WGS) entry which is preliminary data.</text>
</comment>
<keyword evidence="1" id="KW-0472">Membrane</keyword>
<evidence type="ECO:0000313" key="3">
    <source>
        <dbReference type="Proteomes" id="UP000494256"/>
    </source>
</evidence>
<accession>A0A8S0ZN46</accession>
<dbReference type="EMBL" id="CADEBD010000294">
    <property type="protein sequence ID" value="CAB3234480.1"/>
    <property type="molecule type" value="Genomic_DNA"/>
</dbReference>
<evidence type="ECO:0000256" key="1">
    <source>
        <dbReference type="SAM" id="Phobius"/>
    </source>
</evidence>
<gene>
    <name evidence="2" type="ORF">APLA_LOCUS6683</name>
</gene>
<proteinExistence type="predicted"/>
<dbReference type="OrthoDB" id="125347at2759"/>
<feature type="transmembrane region" description="Helical" evidence="1">
    <location>
        <begin position="183"/>
        <end position="200"/>
    </location>
</feature>
<evidence type="ECO:0008006" key="4">
    <source>
        <dbReference type="Google" id="ProtNLM"/>
    </source>
</evidence>
<keyword evidence="1" id="KW-0812">Transmembrane</keyword>
<keyword evidence="1" id="KW-1133">Transmembrane helix</keyword>
<protein>
    <recommendedName>
        <fullName evidence="4">Gustatory receptor</fullName>
    </recommendedName>
</protein>
<dbReference type="AlphaFoldDB" id="A0A8S0ZN46"/>
<reference evidence="2 3" key="1">
    <citation type="submission" date="2020-04" db="EMBL/GenBank/DDBJ databases">
        <authorList>
            <person name="Wallbank WR R."/>
            <person name="Pardo Diaz C."/>
            <person name="Kozak K."/>
            <person name="Martin S."/>
            <person name="Jiggins C."/>
            <person name="Moest M."/>
            <person name="Warren A I."/>
            <person name="Byers J.R.P. K."/>
            <person name="Montejo-Kovacevich G."/>
            <person name="Yen C E."/>
        </authorList>
    </citation>
    <scope>NUCLEOTIDE SEQUENCE [LARGE SCALE GENOMIC DNA]</scope>
</reference>
<name>A0A8S0ZN46_ARCPL</name>
<evidence type="ECO:0000313" key="2">
    <source>
        <dbReference type="EMBL" id="CAB3234480.1"/>
    </source>
</evidence>
<sequence>MLYRYSDLETPLQLECTVSGALSFVLHMSRIAAIAPIKFEKVRGGWRISLSRFYYAYTILFVILSHIITGFNTFDRREELVDGYESSSNKQSMPVLIAVLYTMGIVVGIPIAVTGDKRLRYIINCLFYVEQLEKTKHLVKQLMRYTPRDDSVFYHELKMFQYHISLNPVSFYSMHLLKFDRKLSIAVLSLVMTYLSVVISL</sequence>
<feature type="transmembrane region" description="Helical" evidence="1">
    <location>
        <begin position="54"/>
        <end position="74"/>
    </location>
</feature>
<organism evidence="2 3">
    <name type="scientific">Arctia plantaginis</name>
    <name type="common">Wood tiger moth</name>
    <name type="synonym">Phalaena plantaginis</name>
    <dbReference type="NCBI Taxonomy" id="874455"/>
    <lineage>
        <taxon>Eukaryota</taxon>
        <taxon>Metazoa</taxon>
        <taxon>Ecdysozoa</taxon>
        <taxon>Arthropoda</taxon>
        <taxon>Hexapoda</taxon>
        <taxon>Insecta</taxon>
        <taxon>Pterygota</taxon>
        <taxon>Neoptera</taxon>
        <taxon>Endopterygota</taxon>
        <taxon>Lepidoptera</taxon>
        <taxon>Glossata</taxon>
        <taxon>Ditrysia</taxon>
        <taxon>Noctuoidea</taxon>
        <taxon>Erebidae</taxon>
        <taxon>Arctiinae</taxon>
        <taxon>Arctia</taxon>
    </lineage>
</organism>
<dbReference type="Proteomes" id="UP000494256">
    <property type="component" value="Unassembled WGS sequence"/>
</dbReference>
<feature type="transmembrane region" description="Helical" evidence="1">
    <location>
        <begin position="94"/>
        <end position="113"/>
    </location>
</feature>